<accession>A0ABV3T3K5</accession>
<dbReference type="RefSeq" id="WP_367982599.1">
    <property type="nucleotide sequence ID" value="NZ_JBAKFF010000001.1"/>
</dbReference>
<proteinExistence type="predicted"/>
<dbReference type="EMBL" id="JBAKFF010000001">
    <property type="protein sequence ID" value="MEX0429787.1"/>
    <property type="molecule type" value="Genomic_DNA"/>
</dbReference>
<comment type="caution">
    <text evidence="1">The sequence shown here is derived from an EMBL/GenBank/DDBJ whole genome shotgun (WGS) entry which is preliminary data.</text>
</comment>
<sequence>MSRAEELIKQREELDKAIREAVREERKTDLATVKQLCRKHGITYSQVKSALGKGRQQRAR</sequence>
<evidence type="ECO:0000313" key="1">
    <source>
        <dbReference type="EMBL" id="MEX0429787.1"/>
    </source>
</evidence>
<name>A0ABV3T3K5_9GAMM</name>
<reference evidence="1 2" key="1">
    <citation type="submission" date="2024-02" db="EMBL/GenBank/DDBJ databases">
        <title>New especies of Spiribacter isolated from saline water.</title>
        <authorList>
            <person name="Leon M.J."/>
            <person name="De La Haba R."/>
            <person name="Sanchez-Porro C."/>
            <person name="Ventosa A."/>
        </authorList>
    </citation>
    <scope>NUCLEOTIDE SEQUENCE [LARGE SCALE GENOMIC DNA]</scope>
    <source>
        <strain evidence="2">ag22IC4-189</strain>
    </source>
</reference>
<evidence type="ECO:0000313" key="2">
    <source>
        <dbReference type="Proteomes" id="UP001556637"/>
    </source>
</evidence>
<protein>
    <submittedName>
        <fullName evidence="1">H-NS family nucleoid-associated regulatory protein</fullName>
    </submittedName>
</protein>
<gene>
    <name evidence="1" type="ORF">V6X30_00010</name>
</gene>
<dbReference type="Proteomes" id="UP001556637">
    <property type="component" value="Unassembled WGS sequence"/>
</dbReference>
<keyword evidence="2" id="KW-1185">Reference proteome</keyword>
<organism evidence="1 2">
    <name type="scientific">Spiribacter insolitus</name>
    <dbReference type="NCBI Taxonomy" id="3122417"/>
    <lineage>
        <taxon>Bacteria</taxon>
        <taxon>Pseudomonadati</taxon>
        <taxon>Pseudomonadota</taxon>
        <taxon>Gammaproteobacteria</taxon>
        <taxon>Chromatiales</taxon>
        <taxon>Ectothiorhodospiraceae</taxon>
        <taxon>Spiribacter</taxon>
    </lineage>
</organism>